<dbReference type="Gene3D" id="3.30.870.10">
    <property type="entry name" value="Endonuclease Chain A"/>
    <property type="match status" value="1"/>
</dbReference>
<protein>
    <submittedName>
        <fullName evidence="2">Phosphatidylserine/phosphatidylglycerophosphate/ cardiolipin synthase-like enzyme</fullName>
    </submittedName>
</protein>
<organism evidence="2 3">
    <name type="scientific">Paenibacillus tundrae</name>
    <dbReference type="NCBI Taxonomy" id="528187"/>
    <lineage>
        <taxon>Bacteria</taxon>
        <taxon>Bacillati</taxon>
        <taxon>Bacillota</taxon>
        <taxon>Bacilli</taxon>
        <taxon>Bacillales</taxon>
        <taxon>Paenibacillaceae</taxon>
        <taxon>Paenibacillus</taxon>
    </lineage>
</organism>
<reference evidence="2 3" key="1">
    <citation type="submission" date="2023-07" db="EMBL/GenBank/DDBJ databases">
        <title>Sorghum-associated microbial communities from plants grown in Nebraska, USA.</title>
        <authorList>
            <person name="Schachtman D."/>
        </authorList>
    </citation>
    <scope>NUCLEOTIDE SEQUENCE [LARGE SCALE GENOMIC DNA]</scope>
    <source>
        <strain evidence="2 3">DS1314</strain>
    </source>
</reference>
<dbReference type="Proteomes" id="UP001233836">
    <property type="component" value="Unassembled WGS sequence"/>
</dbReference>
<gene>
    <name evidence="2" type="ORF">J2T19_003217</name>
</gene>
<sequence length="342" mass="39526">MKILNNLDSNHYIEMRELFREMDELHIISPFLMETFDLFFENFIAPSEIKRLVLVTTLRDNDPDVFKKSNSFHSLLYNCRLHKIDLQVHIDNKLHGKIYIGSKNSTPIKGIITSANFTESGLNLNHEWGVLIESPQDLTKILEDIFKISSCPLTTDDLTQIIMNIDRFTELFKPAESKLELVVSHLLQYPVTNKVPDVRYFIKPVGSKEDPFSVNRVLLNDIEAMHFSKRPNDVRIGDILICHGVGLTKLLGYFEVISDPYIWNSEYRWSWELKAKNLNPRYSSRWNDFNHTLANCIASFDPSLMVTHAQGKTLGGLQHGHDRLRLTDDFGLHLINIIDNSK</sequence>
<feature type="domain" description="Restriction endonuclease type II NgoFVII N-terminal" evidence="1">
    <location>
        <begin position="15"/>
        <end position="148"/>
    </location>
</feature>
<dbReference type="SUPFAM" id="SSF56024">
    <property type="entry name" value="Phospholipase D/nuclease"/>
    <property type="match status" value="1"/>
</dbReference>
<dbReference type="Pfam" id="PF09565">
    <property type="entry name" value="RE_NgoFVII"/>
    <property type="match status" value="1"/>
</dbReference>
<dbReference type="InterPro" id="IPR019065">
    <property type="entry name" value="RE_NgoFVII_N"/>
</dbReference>
<dbReference type="CDD" id="cd09117">
    <property type="entry name" value="PLDc_Bfil_DEXD_like"/>
    <property type="match status" value="1"/>
</dbReference>
<dbReference type="EMBL" id="JAUSTI010000008">
    <property type="protein sequence ID" value="MDQ0171755.1"/>
    <property type="molecule type" value="Genomic_DNA"/>
</dbReference>
<name>A0ABT9WF45_9BACL</name>
<accession>A0ABT9WF45</accession>
<evidence type="ECO:0000313" key="2">
    <source>
        <dbReference type="EMBL" id="MDQ0171755.1"/>
    </source>
</evidence>
<comment type="caution">
    <text evidence="2">The sequence shown here is derived from an EMBL/GenBank/DDBJ whole genome shotgun (WGS) entry which is preliminary data.</text>
</comment>
<keyword evidence="3" id="KW-1185">Reference proteome</keyword>
<evidence type="ECO:0000259" key="1">
    <source>
        <dbReference type="Pfam" id="PF09565"/>
    </source>
</evidence>
<evidence type="ECO:0000313" key="3">
    <source>
        <dbReference type="Proteomes" id="UP001233836"/>
    </source>
</evidence>
<proteinExistence type="predicted"/>
<dbReference type="RefSeq" id="WP_307217361.1">
    <property type="nucleotide sequence ID" value="NZ_JAUSTI010000008.1"/>
</dbReference>